<dbReference type="Gene3D" id="3.40.190.10">
    <property type="entry name" value="Periplasmic binding protein-like II"/>
    <property type="match status" value="1"/>
</dbReference>
<name>A0ABY4B8Z1_9BACT</name>
<protein>
    <recommendedName>
        <fullName evidence="4">PBP domain-containing protein</fullName>
    </recommendedName>
</protein>
<accession>A0ABY4B8Z1</accession>
<dbReference type="RefSeq" id="WP_243518104.1">
    <property type="nucleotide sequence ID" value="NZ_CP094534.1"/>
</dbReference>
<feature type="chain" id="PRO_5045660916" description="PBP domain-containing protein" evidence="1">
    <location>
        <begin position="25"/>
        <end position="148"/>
    </location>
</feature>
<gene>
    <name evidence="2" type="ORF">MTP16_08350</name>
</gene>
<keyword evidence="1" id="KW-0732">Signal</keyword>
<proteinExistence type="predicted"/>
<organism evidence="2 3">
    <name type="scientific">Hymenobacter monticola</name>
    <dbReference type="NCBI Taxonomy" id="1705399"/>
    <lineage>
        <taxon>Bacteria</taxon>
        <taxon>Pseudomonadati</taxon>
        <taxon>Bacteroidota</taxon>
        <taxon>Cytophagia</taxon>
        <taxon>Cytophagales</taxon>
        <taxon>Hymenobacteraceae</taxon>
        <taxon>Hymenobacter</taxon>
    </lineage>
</organism>
<reference evidence="2 3" key="1">
    <citation type="submission" date="2022-03" db="EMBL/GenBank/DDBJ databases">
        <title>Hymenobactersp. isolated from the air.</title>
        <authorList>
            <person name="Won M."/>
            <person name="Kwon S.-W."/>
        </authorList>
    </citation>
    <scope>NUCLEOTIDE SEQUENCE [LARGE SCALE GENOMIC DNA]</scope>
    <source>
        <strain evidence="2 3">KACC 22596</strain>
    </source>
</reference>
<feature type="signal peptide" evidence="1">
    <location>
        <begin position="1"/>
        <end position="24"/>
    </location>
</feature>
<dbReference type="Proteomes" id="UP000831390">
    <property type="component" value="Chromosome"/>
</dbReference>
<dbReference type="SUPFAM" id="SSF53850">
    <property type="entry name" value="Periplasmic binding protein-like II"/>
    <property type="match status" value="1"/>
</dbReference>
<evidence type="ECO:0000313" key="3">
    <source>
        <dbReference type="Proteomes" id="UP000831390"/>
    </source>
</evidence>
<sequence length="148" mass="16232">MARIYRLTLFLLFLVVVGRTPAHAQDQNLVIIGNGKGVPNDMKLAQLRATMRGEKLRWPDGSKVVIALLKTTTPIGQSTSKKIYNMSANELNKYWLALVFQGKADAPNFFNSEAELAEFVAQTAGAIGVVNQPVPNSKTITVEGKKFL</sequence>
<evidence type="ECO:0000256" key="1">
    <source>
        <dbReference type="SAM" id="SignalP"/>
    </source>
</evidence>
<dbReference type="EMBL" id="CP094534">
    <property type="protein sequence ID" value="UOE35647.1"/>
    <property type="molecule type" value="Genomic_DNA"/>
</dbReference>
<keyword evidence="3" id="KW-1185">Reference proteome</keyword>
<evidence type="ECO:0000313" key="2">
    <source>
        <dbReference type="EMBL" id="UOE35647.1"/>
    </source>
</evidence>
<evidence type="ECO:0008006" key="4">
    <source>
        <dbReference type="Google" id="ProtNLM"/>
    </source>
</evidence>